<feature type="region of interest" description="Disordered" evidence="5">
    <location>
        <begin position="428"/>
        <end position="461"/>
    </location>
</feature>
<feature type="region of interest" description="Disordered" evidence="5">
    <location>
        <begin position="1"/>
        <end position="54"/>
    </location>
</feature>
<evidence type="ECO:0000256" key="1">
    <source>
        <dbReference type="ARBA" id="ARBA00004651"/>
    </source>
</evidence>
<dbReference type="InterPro" id="IPR002523">
    <property type="entry name" value="MgTranspt_CorA/ZnTranspt_ZntB"/>
</dbReference>
<feature type="transmembrane region" description="Helical" evidence="6">
    <location>
        <begin position="378"/>
        <end position="399"/>
    </location>
</feature>
<proteinExistence type="predicted"/>
<evidence type="ECO:0000256" key="3">
    <source>
        <dbReference type="ARBA" id="ARBA00022989"/>
    </source>
</evidence>
<evidence type="ECO:0008006" key="9">
    <source>
        <dbReference type="Google" id="ProtNLM"/>
    </source>
</evidence>
<evidence type="ECO:0000313" key="8">
    <source>
        <dbReference type="Proteomes" id="UP000800035"/>
    </source>
</evidence>
<dbReference type="Gene3D" id="1.20.58.340">
    <property type="entry name" value="Magnesium transport protein CorA, transmembrane region"/>
    <property type="match status" value="1"/>
</dbReference>
<dbReference type="GO" id="GO:0005886">
    <property type="term" value="C:plasma membrane"/>
    <property type="evidence" value="ECO:0007669"/>
    <property type="project" value="UniProtKB-SubCell"/>
</dbReference>
<dbReference type="EMBL" id="ML976978">
    <property type="protein sequence ID" value="KAF1962844.1"/>
    <property type="molecule type" value="Genomic_DNA"/>
</dbReference>
<dbReference type="InterPro" id="IPR045863">
    <property type="entry name" value="CorA_TM1_TM2"/>
</dbReference>
<dbReference type="SUPFAM" id="SSF144083">
    <property type="entry name" value="Magnesium transport protein CorA, transmembrane region"/>
    <property type="match status" value="1"/>
</dbReference>
<evidence type="ECO:0000256" key="4">
    <source>
        <dbReference type="ARBA" id="ARBA00023136"/>
    </source>
</evidence>
<dbReference type="Pfam" id="PF01544">
    <property type="entry name" value="CorA"/>
    <property type="match status" value="1"/>
</dbReference>
<protein>
    <recommendedName>
        <fullName evidence="9">Cora-domain-containing protein</fullName>
    </recommendedName>
</protein>
<keyword evidence="8" id="KW-1185">Reference proteome</keyword>
<evidence type="ECO:0000256" key="6">
    <source>
        <dbReference type="SAM" id="Phobius"/>
    </source>
</evidence>
<dbReference type="GO" id="GO:0050897">
    <property type="term" value="F:cobalt ion binding"/>
    <property type="evidence" value="ECO:0007669"/>
    <property type="project" value="TreeGrafter"/>
</dbReference>
<feature type="compositionally biased region" description="Basic and acidic residues" evidence="5">
    <location>
        <begin position="440"/>
        <end position="450"/>
    </location>
</feature>
<sequence>MRRRATQTRVDQDVVPHVDWNTVPQGEIIKEPPLPPPPHSPSPPPSQSSFNEDFHGPFIPCNPIRSRASSSALSADNFSTMQLSAYIESLQTPTSTLEEFEYFLGLPTKGKEPSFDPYHALLRAIHDDTLSLVDILRVSLGHIREATMNENLMQQRVGFWRNLLHHLNFSLDEIDQQMREFVHFAYEPDVRTEPTSRKLATDTRQMLRNCMDLIDRSSDSLRAEMQIVDNRRSIAEAESISKLTELAFVFIPLSFVGSVYGVDFRGVDHGVPVYQFAVVAVAFVVVAYAVRLSIRSSRLIQYKNETFEKIRDEAGLQYSEPIPTRTFLAWAGKTTSHTLLGSLWKSITIFAPFVLVLAIIAAILSPIIMLWLRGINKGFSIAITLLLLVLDAVLVYPVITNASGKFEVNPRAFITEIKENRENNRKRREKILKWQQKQKSRTDLESRGAEESESSDGGDEV</sequence>
<evidence type="ECO:0000256" key="2">
    <source>
        <dbReference type="ARBA" id="ARBA00022692"/>
    </source>
</evidence>
<feature type="transmembrane region" description="Helical" evidence="6">
    <location>
        <begin position="243"/>
        <end position="262"/>
    </location>
</feature>
<evidence type="ECO:0000256" key="5">
    <source>
        <dbReference type="SAM" id="MobiDB-lite"/>
    </source>
</evidence>
<name>A0A6A5UDR8_9PLEO</name>
<comment type="subcellular location">
    <subcellularLocation>
        <location evidence="1">Cell membrane</location>
        <topology evidence="1">Multi-pass membrane protein</topology>
    </subcellularLocation>
</comment>
<dbReference type="GO" id="GO:0000287">
    <property type="term" value="F:magnesium ion binding"/>
    <property type="evidence" value="ECO:0007669"/>
    <property type="project" value="TreeGrafter"/>
</dbReference>
<dbReference type="OrthoDB" id="3231000at2759"/>
<keyword evidence="4 6" id="KW-0472">Membrane</keyword>
<dbReference type="AlphaFoldDB" id="A0A6A5UDR8"/>
<feature type="transmembrane region" description="Helical" evidence="6">
    <location>
        <begin position="274"/>
        <end position="294"/>
    </location>
</feature>
<feature type="transmembrane region" description="Helical" evidence="6">
    <location>
        <begin position="349"/>
        <end position="372"/>
    </location>
</feature>
<dbReference type="PANTHER" id="PTHR46494:SF1">
    <property type="entry name" value="CORA FAMILY METAL ION TRANSPORTER (EUROFUNG)"/>
    <property type="match status" value="1"/>
</dbReference>
<dbReference type="GO" id="GO:0015087">
    <property type="term" value="F:cobalt ion transmembrane transporter activity"/>
    <property type="evidence" value="ECO:0007669"/>
    <property type="project" value="TreeGrafter"/>
</dbReference>
<accession>A0A6A5UDR8</accession>
<feature type="compositionally biased region" description="Pro residues" evidence="5">
    <location>
        <begin position="32"/>
        <end position="46"/>
    </location>
</feature>
<gene>
    <name evidence="7" type="ORF">CC80DRAFT_98823</name>
</gene>
<keyword evidence="2 6" id="KW-0812">Transmembrane</keyword>
<dbReference type="GO" id="GO:0015095">
    <property type="term" value="F:magnesium ion transmembrane transporter activity"/>
    <property type="evidence" value="ECO:0007669"/>
    <property type="project" value="TreeGrafter"/>
</dbReference>
<evidence type="ECO:0000313" key="7">
    <source>
        <dbReference type="EMBL" id="KAF1962844.1"/>
    </source>
</evidence>
<reference evidence="7" key="1">
    <citation type="journal article" date="2020" name="Stud. Mycol.">
        <title>101 Dothideomycetes genomes: a test case for predicting lifestyles and emergence of pathogens.</title>
        <authorList>
            <person name="Haridas S."/>
            <person name="Albert R."/>
            <person name="Binder M."/>
            <person name="Bloem J."/>
            <person name="Labutti K."/>
            <person name="Salamov A."/>
            <person name="Andreopoulos B."/>
            <person name="Baker S."/>
            <person name="Barry K."/>
            <person name="Bills G."/>
            <person name="Bluhm B."/>
            <person name="Cannon C."/>
            <person name="Castanera R."/>
            <person name="Culley D."/>
            <person name="Daum C."/>
            <person name="Ezra D."/>
            <person name="Gonzalez J."/>
            <person name="Henrissat B."/>
            <person name="Kuo A."/>
            <person name="Liang C."/>
            <person name="Lipzen A."/>
            <person name="Lutzoni F."/>
            <person name="Magnuson J."/>
            <person name="Mondo S."/>
            <person name="Nolan M."/>
            <person name="Ohm R."/>
            <person name="Pangilinan J."/>
            <person name="Park H.-J."/>
            <person name="Ramirez L."/>
            <person name="Alfaro M."/>
            <person name="Sun H."/>
            <person name="Tritt A."/>
            <person name="Yoshinaga Y."/>
            <person name="Zwiers L.-H."/>
            <person name="Turgeon B."/>
            <person name="Goodwin S."/>
            <person name="Spatafora J."/>
            <person name="Crous P."/>
            <person name="Grigoriev I."/>
        </authorList>
    </citation>
    <scope>NUCLEOTIDE SEQUENCE</scope>
    <source>
        <strain evidence="7">CBS 675.92</strain>
    </source>
</reference>
<keyword evidence="3 6" id="KW-1133">Transmembrane helix</keyword>
<dbReference type="Proteomes" id="UP000800035">
    <property type="component" value="Unassembled WGS sequence"/>
</dbReference>
<feature type="compositionally biased region" description="Acidic residues" evidence="5">
    <location>
        <begin position="451"/>
        <end position="461"/>
    </location>
</feature>
<organism evidence="7 8">
    <name type="scientific">Byssothecium circinans</name>
    <dbReference type="NCBI Taxonomy" id="147558"/>
    <lineage>
        <taxon>Eukaryota</taxon>
        <taxon>Fungi</taxon>
        <taxon>Dikarya</taxon>
        <taxon>Ascomycota</taxon>
        <taxon>Pezizomycotina</taxon>
        <taxon>Dothideomycetes</taxon>
        <taxon>Pleosporomycetidae</taxon>
        <taxon>Pleosporales</taxon>
        <taxon>Massarineae</taxon>
        <taxon>Massarinaceae</taxon>
        <taxon>Byssothecium</taxon>
    </lineage>
</organism>
<dbReference type="PANTHER" id="PTHR46494">
    <property type="entry name" value="CORA FAMILY METAL ION TRANSPORTER (EUROFUNG)"/>
    <property type="match status" value="1"/>
</dbReference>